<accession>A0AA41H5R5</accession>
<proteinExistence type="predicted"/>
<evidence type="ECO:0000313" key="2">
    <source>
        <dbReference type="EMBL" id="MCP2011384.1"/>
    </source>
</evidence>
<dbReference type="EMBL" id="JALJZU010000011">
    <property type="protein sequence ID" value="MCP2011384.1"/>
    <property type="molecule type" value="Genomic_DNA"/>
</dbReference>
<keyword evidence="4" id="KW-1185">Reference proteome</keyword>
<dbReference type="EMBL" id="JAHTGR010000007">
    <property type="protein sequence ID" value="MBV6322237.1"/>
    <property type="molecule type" value="Genomic_DNA"/>
</dbReference>
<reference evidence="2" key="2">
    <citation type="submission" date="2022-03" db="EMBL/GenBank/DDBJ databases">
        <title>Genome Encyclopedia of Bacteria and Archaea VI: Functional Genomics of Type Strains.</title>
        <authorList>
            <person name="Whitman W."/>
        </authorList>
    </citation>
    <scope>NUCLEOTIDE SEQUENCE</scope>
    <source>
        <strain evidence="2">HSC-15S17</strain>
    </source>
</reference>
<evidence type="ECO:0000313" key="1">
    <source>
        <dbReference type="EMBL" id="MBV6322237.1"/>
    </source>
</evidence>
<reference evidence="1" key="1">
    <citation type="submission" date="2021-07" db="EMBL/GenBank/DDBJ databases">
        <title>Characterization of violacein-producing bacteria and related species.</title>
        <authorList>
            <person name="Wilson H.S."/>
            <person name="De Leon M.E."/>
        </authorList>
    </citation>
    <scope>NUCLEOTIDE SEQUENCE</scope>
    <source>
        <strain evidence="1">HSC-15S17</strain>
    </source>
</reference>
<evidence type="ECO:0000313" key="4">
    <source>
        <dbReference type="Proteomes" id="UP001162889"/>
    </source>
</evidence>
<dbReference type="Proteomes" id="UP001162889">
    <property type="component" value="Unassembled WGS sequence"/>
</dbReference>
<sequence>MNNPTDPGSIAPDVAELQAAWISFERITGLRPLRTDADHRDALKLLDAIWDAVYEKPSHPLSSFFDLLAQMISEYEKKRYPMTDSEPHEMLAFLIEQGERTADDFQGILDPVELDAVLAGQCKIDVELAGKLAALFGVPATLFLKIDKISA</sequence>
<evidence type="ECO:0000313" key="3">
    <source>
        <dbReference type="Proteomes" id="UP001155901"/>
    </source>
</evidence>
<dbReference type="Proteomes" id="UP001155901">
    <property type="component" value="Unassembled WGS sequence"/>
</dbReference>
<protein>
    <submittedName>
        <fullName evidence="2">HTH-type transcriptional regulator/antitoxin HigA</fullName>
    </submittedName>
</protein>
<gene>
    <name evidence="1" type="ORF">KVP70_14915</name>
    <name evidence="2" type="ORF">L1274_005133</name>
</gene>
<name>A0AA41H5R5_9BURK</name>
<comment type="caution">
    <text evidence="1">The sequence shown here is derived from an EMBL/GenBank/DDBJ whole genome shotgun (WGS) entry which is preliminary data.</text>
</comment>
<dbReference type="RefSeq" id="WP_217943013.1">
    <property type="nucleotide sequence ID" value="NZ_JAHTGR010000007.1"/>
</dbReference>
<dbReference type="AlphaFoldDB" id="A0AA41H5R5"/>
<organism evidence="1 3">
    <name type="scientific">Duganella violaceipulchra</name>
    <dbReference type="NCBI Taxonomy" id="2849652"/>
    <lineage>
        <taxon>Bacteria</taxon>
        <taxon>Pseudomonadati</taxon>
        <taxon>Pseudomonadota</taxon>
        <taxon>Betaproteobacteria</taxon>
        <taxon>Burkholderiales</taxon>
        <taxon>Oxalobacteraceae</taxon>
        <taxon>Telluria group</taxon>
        <taxon>Duganella</taxon>
    </lineage>
</organism>